<evidence type="ECO:0000313" key="5">
    <source>
        <dbReference type="Proteomes" id="UP000039046"/>
    </source>
</evidence>
<dbReference type="PANTHER" id="PTHR47566">
    <property type="match status" value="1"/>
</dbReference>
<feature type="compositionally biased region" description="Acidic residues" evidence="3">
    <location>
        <begin position="1679"/>
        <end position="1694"/>
    </location>
</feature>
<dbReference type="Proteomes" id="UP000039046">
    <property type="component" value="Unassembled WGS sequence"/>
</dbReference>
<feature type="compositionally biased region" description="Polar residues" evidence="3">
    <location>
        <begin position="1063"/>
        <end position="1081"/>
    </location>
</feature>
<dbReference type="OrthoDB" id="7451790at2759"/>
<keyword evidence="2" id="KW-0677">Repeat</keyword>
<dbReference type="SMART" id="SM00369">
    <property type="entry name" value="LRR_TYP"/>
    <property type="match status" value="6"/>
</dbReference>
<feature type="region of interest" description="Disordered" evidence="3">
    <location>
        <begin position="667"/>
        <end position="720"/>
    </location>
</feature>
<feature type="compositionally biased region" description="Polar residues" evidence="3">
    <location>
        <begin position="1695"/>
        <end position="1707"/>
    </location>
</feature>
<dbReference type="InterPro" id="IPR003591">
    <property type="entry name" value="Leu-rich_rpt_typical-subtyp"/>
</dbReference>
<evidence type="ECO:0000313" key="4">
    <source>
        <dbReference type="EMBL" id="CEJ81797.1"/>
    </source>
</evidence>
<feature type="region of interest" description="Disordered" evidence="3">
    <location>
        <begin position="929"/>
        <end position="955"/>
    </location>
</feature>
<feature type="region of interest" description="Disordered" evidence="3">
    <location>
        <begin position="975"/>
        <end position="998"/>
    </location>
</feature>
<feature type="region of interest" description="Disordered" evidence="3">
    <location>
        <begin position="161"/>
        <end position="188"/>
    </location>
</feature>
<gene>
    <name evidence="4" type="ORF">VHEMI01908</name>
</gene>
<organism evidence="4 5">
    <name type="scientific">[Torrubiella] hemipterigena</name>
    <dbReference type="NCBI Taxonomy" id="1531966"/>
    <lineage>
        <taxon>Eukaryota</taxon>
        <taxon>Fungi</taxon>
        <taxon>Dikarya</taxon>
        <taxon>Ascomycota</taxon>
        <taxon>Pezizomycotina</taxon>
        <taxon>Sordariomycetes</taxon>
        <taxon>Hypocreomycetidae</taxon>
        <taxon>Hypocreales</taxon>
        <taxon>Clavicipitaceae</taxon>
        <taxon>Clavicipitaceae incertae sedis</taxon>
        <taxon>'Torrubiella' clade</taxon>
    </lineage>
</organism>
<dbReference type="InterPro" id="IPR032675">
    <property type="entry name" value="LRR_dom_sf"/>
</dbReference>
<feature type="region of interest" description="Disordered" evidence="3">
    <location>
        <begin position="1672"/>
        <end position="1707"/>
    </location>
</feature>
<accession>A0A0A1T678</accession>
<dbReference type="PROSITE" id="PS51450">
    <property type="entry name" value="LRR"/>
    <property type="match status" value="4"/>
</dbReference>
<feature type="compositionally biased region" description="Polar residues" evidence="3">
    <location>
        <begin position="763"/>
        <end position="772"/>
    </location>
</feature>
<dbReference type="STRING" id="1531966.A0A0A1T678"/>
<dbReference type="SMART" id="SM00365">
    <property type="entry name" value="LRR_SD22"/>
    <property type="match status" value="5"/>
</dbReference>
<dbReference type="GO" id="GO:0031028">
    <property type="term" value="P:septation initiation signaling"/>
    <property type="evidence" value="ECO:0007669"/>
    <property type="project" value="TreeGrafter"/>
</dbReference>
<dbReference type="HOGENOM" id="CLU_002093_0_0_1"/>
<feature type="region of interest" description="Disordered" evidence="3">
    <location>
        <begin position="833"/>
        <end position="899"/>
    </location>
</feature>
<feature type="compositionally biased region" description="Polar residues" evidence="3">
    <location>
        <begin position="428"/>
        <end position="446"/>
    </location>
</feature>
<dbReference type="GO" id="GO:0035591">
    <property type="term" value="F:signaling adaptor activity"/>
    <property type="evidence" value="ECO:0007669"/>
    <property type="project" value="TreeGrafter"/>
</dbReference>
<feature type="compositionally biased region" description="Basic and acidic residues" evidence="3">
    <location>
        <begin position="775"/>
        <end position="786"/>
    </location>
</feature>
<sequence>MAHAWLDSLSDDWPSQNDSDNSHDDLPLLLDTPERVSPSKHASHASRIPLRSAGSKPIYSPSNPNSSNVLIERSANEINMPRNRPSPSKLSHEIRPSQTYDRVVSHDSDGSVVHNKTNAGSSPHKEGETPEWKRRLVYGELGYGEQKDLFCSAATGLQDMFKPPVPKADETNLSPTNMRNADDTMPSSPPLYEYGIEEEIDRLVNLAEAEENQFPDQVTPSPSPRRIKRGVNYRATSGAAADDTEHFETNLYEETPIRPKESDVAFGQTLAVPSNDEGTSRHTCGQSVVRNENFSSIIIGKQTQISKLPTLEPEDGVTEDLHSKLEQLRISQSRNSSPQVEHKYTHSRTTSTGSAFAGHVNPAFRRSGDTQLFHDGIHAGIGVDTSEMLPEESLQASTPKEYPSVRTYSPKPKTQQSFDASPELPNVPFSSPQKGAQQGENRTISGSPLKLFGPYDTFTNQTLLRRISQFEDVNSASVSEESNLLNNRDEDDSDHENTDAAEQKQSISFFGDGQLDGFAFTADITGDGQGKRTAESLYSSPGPSYPLSTNHTDGLLRTDLRPAERGLGRSLGPAARISRHTSLSFRQDDAISSVESLLESKRPRTSPVKDPTPKRRRTLHRSDIAYEEQDNSQDDTRYNPGKKRKDALPGEFQLASPDVLAAREILEARSPTPPRHRQRKLEYDLGGNAALKKNKDSPRRHHQSTKSTSATNQVDRKPSIRTQDFVDQAAQIMAMIRNQVKPNTMESVEESEEDNQTLRDHSNIQPSHQESTFEPFDRPPSREGRSTSKQIDINDNAELVSKLKRYREFSDVADIISSSMRSMSLAQRAQTLGLNGRDDPLPTTGELESDIPNIKLSANPDRPLDTNALGDDYPTNSSDRVSSDSAPTLSSRGSDSKRIIHPDTVSHLIPNRVGSMYLDTQQNIWIKKKESGSPVKEVQLPSSPHEESSDDDPFAHIPDLSVDLTKELQHLKKASGSYDARNSPGGAAMPRMVSTARSELAKLEEAGATPEHFATKSAGKRRNTAISFSSPVASFIQENLPEFMDSFEQEEASYNRSDDNDIETNAQPSRRTSGGRSSQPAPNRYGSVRGADFVPRPVSPIDEGDEEATVELPWEEDQQLSIIGDQSLIARRTPDRQTGSLSLIINGGHNALTFLGEDSLLLGQNVGMLSLSPLSEFTLNQPDQSFGLEVSYLVGQRHVSTGDGSKRVMSMTIRDLVDRLSEVEPCEPYWEDLRELDLHEKRLTSLHMLDEFCSRVVSLDASSNALGHLEGVPQSVRQLKVSENKLTELTSWDHLMNLQYVDISGNEIKSLSALKHLVHLRSLRADNNQIASLDGMGHHDGLLSLRARDNVIEDLDFEDAAMDRLTELDLVGNSIKSIRNLELLPCLARLKLSQNNLESFALPVSMPSLRHLDISDNNIVSLDVSNMPNLHTLHADRNQLSFIEGLHKAKRLDSLSLREQRGEVGLDLNLIASACEIRKLYLSGNYLGTFKVHVDMLNLQLLELANCGLSKLPKAIGQQMPNLRTLNVNFNAIANLAPLRFIPRLKNLLAAGNRLVDSTSVTKLLIDFPHLSRLDVRDNPMTLGYYVPSQALVLMNSEDKSARFTLPDADEEHDMKFSSRLDEATRLRRRLHQVVLAASCKRLRMLDGLQVRRKELLAMDTVLVKLIEEGMLPDPTRDDADEGCEPAANEEGEEPQSSRWQAENSFA</sequence>
<protein>
    <recommendedName>
        <fullName evidence="6">Septation initiation network scaffold protein cdc11</fullName>
    </recommendedName>
</protein>
<feature type="region of interest" description="Disordered" evidence="3">
    <location>
        <begin position="521"/>
        <end position="554"/>
    </location>
</feature>
<feature type="compositionally biased region" description="Polar residues" evidence="3">
    <location>
        <begin position="475"/>
        <end position="486"/>
    </location>
</feature>
<keyword evidence="1" id="KW-0433">Leucine-rich repeat</keyword>
<reference evidence="4 5" key="1">
    <citation type="journal article" date="2015" name="Genome Announc.">
        <title>Draft Genome Sequence and Gene Annotation of the Entomopathogenic Fungus Verticillium hemipterigenum.</title>
        <authorList>
            <person name="Horn F."/>
            <person name="Habel A."/>
            <person name="Scharf D.H."/>
            <person name="Dworschak J."/>
            <person name="Brakhage A.A."/>
            <person name="Guthke R."/>
            <person name="Hertweck C."/>
            <person name="Linde J."/>
        </authorList>
    </citation>
    <scope>NUCLEOTIDE SEQUENCE [LARGE SCALE GENOMIC DNA]</scope>
</reference>
<feature type="compositionally biased region" description="Polar residues" evidence="3">
    <location>
        <begin position="330"/>
        <end position="339"/>
    </location>
</feature>
<feature type="region of interest" description="Disordered" evidence="3">
    <location>
        <begin position="475"/>
        <end position="502"/>
    </location>
</feature>
<dbReference type="InterPro" id="IPR001611">
    <property type="entry name" value="Leu-rich_rpt"/>
</dbReference>
<feature type="compositionally biased region" description="Polar residues" evidence="3">
    <location>
        <begin position="874"/>
        <end position="893"/>
    </location>
</feature>
<evidence type="ECO:0000256" key="3">
    <source>
        <dbReference type="SAM" id="MobiDB-lite"/>
    </source>
</evidence>
<evidence type="ECO:0000256" key="2">
    <source>
        <dbReference type="ARBA" id="ARBA00022737"/>
    </source>
</evidence>
<dbReference type="EMBL" id="CDHN01000001">
    <property type="protein sequence ID" value="CEJ81797.1"/>
    <property type="molecule type" value="Genomic_DNA"/>
</dbReference>
<proteinExistence type="predicted"/>
<feature type="region of interest" description="Disordered" evidence="3">
    <location>
        <begin position="1"/>
        <end position="130"/>
    </location>
</feature>
<dbReference type="PANTHER" id="PTHR47566:SF1">
    <property type="entry name" value="PROTEIN NUD1"/>
    <property type="match status" value="1"/>
</dbReference>
<feature type="compositionally biased region" description="Low complexity" evidence="3">
    <location>
        <begin position="536"/>
        <end position="548"/>
    </location>
</feature>
<feature type="region of interest" description="Disordered" evidence="3">
    <location>
        <begin position="596"/>
        <end position="652"/>
    </location>
</feature>
<feature type="region of interest" description="Disordered" evidence="3">
    <location>
        <begin position="741"/>
        <end position="793"/>
    </location>
</feature>
<dbReference type="SUPFAM" id="SSF52058">
    <property type="entry name" value="L domain-like"/>
    <property type="match status" value="1"/>
</dbReference>
<keyword evidence="5" id="KW-1185">Reference proteome</keyword>
<feature type="region of interest" description="Disordered" evidence="3">
    <location>
        <begin position="330"/>
        <end position="356"/>
    </location>
</feature>
<evidence type="ECO:0008006" key="6">
    <source>
        <dbReference type="Google" id="ProtNLM"/>
    </source>
</evidence>
<dbReference type="Gene3D" id="3.80.10.10">
    <property type="entry name" value="Ribonuclease Inhibitor"/>
    <property type="match status" value="2"/>
</dbReference>
<feature type="region of interest" description="Disordered" evidence="3">
    <location>
        <begin position="1049"/>
        <end position="1106"/>
    </location>
</feature>
<dbReference type="InterPro" id="IPR052574">
    <property type="entry name" value="CDIRP"/>
</dbReference>
<dbReference type="GO" id="GO:0061499">
    <property type="term" value="C:outer plaque of mitotic spindle pole body"/>
    <property type="evidence" value="ECO:0007669"/>
    <property type="project" value="TreeGrafter"/>
</dbReference>
<dbReference type="GO" id="GO:1902412">
    <property type="term" value="P:regulation of mitotic cytokinesis"/>
    <property type="evidence" value="ECO:0007669"/>
    <property type="project" value="TreeGrafter"/>
</dbReference>
<feature type="region of interest" description="Disordered" evidence="3">
    <location>
        <begin position="385"/>
        <end position="448"/>
    </location>
</feature>
<evidence type="ECO:0000256" key="1">
    <source>
        <dbReference type="ARBA" id="ARBA00022614"/>
    </source>
</evidence>
<name>A0A0A1T678_9HYPO</name>